<protein>
    <recommendedName>
        <fullName evidence="9">Thiamine-phosphate synthase</fullName>
        <shortName evidence="9">TP synthase</shortName>
        <shortName evidence="9">TPS</shortName>
        <ecNumber evidence="9">2.5.1.3</ecNumber>
    </recommendedName>
    <alternativeName>
        <fullName evidence="9">Thiamine-phosphate pyrophosphorylase</fullName>
        <shortName evidence="9">TMP pyrophosphorylase</shortName>
        <shortName evidence="9">TMP-PPase</shortName>
    </alternativeName>
</protein>
<evidence type="ECO:0000256" key="5">
    <source>
        <dbReference type="ARBA" id="ARBA00022977"/>
    </source>
</evidence>
<dbReference type="Proteomes" id="UP000722121">
    <property type="component" value="Unassembled WGS sequence"/>
</dbReference>
<dbReference type="CDD" id="cd00564">
    <property type="entry name" value="TMP_TenI"/>
    <property type="match status" value="1"/>
</dbReference>
<evidence type="ECO:0000256" key="6">
    <source>
        <dbReference type="ARBA" id="ARBA00047334"/>
    </source>
</evidence>
<dbReference type="InterPro" id="IPR034291">
    <property type="entry name" value="TMP_synthase"/>
</dbReference>
<evidence type="ECO:0000313" key="13">
    <source>
        <dbReference type="EMBL" id="MBN4067382.1"/>
    </source>
</evidence>
<feature type="domain" description="Thiamine phosphate synthase/TenI" evidence="12">
    <location>
        <begin position="8"/>
        <end position="189"/>
    </location>
</feature>
<name>A0ABS3ARM2_9BACT</name>
<organism evidence="13 14">
    <name type="scientific">Simkania negevensis</name>
    <dbReference type="NCBI Taxonomy" id="83561"/>
    <lineage>
        <taxon>Bacteria</taxon>
        <taxon>Pseudomonadati</taxon>
        <taxon>Chlamydiota</taxon>
        <taxon>Chlamydiia</taxon>
        <taxon>Parachlamydiales</taxon>
        <taxon>Simkaniaceae</taxon>
        <taxon>Simkania</taxon>
    </lineage>
</organism>
<comment type="catalytic activity">
    <reaction evidence="6 9 10">
        <text>4-methyl-5-(2-phosphooxyethyl)-thiazole + 4-amino-2-methyl-5-(diphosphooxymethyl)pyrimidine + H(+) = thiamine phosphate + diphosphate</text>
        <dbReference type="Rhea" id="RHEA:22328"/>
        <dbReference type="ChEBI" id="CHEBI:15378"/>
        <dbReference type="ChEBI" id="CHEBI:33019"/>
        <dbReference type="ChEBI" id="CHEBI:37575"/>
        <dbReference type="ChEBI" id="CHEBI:57841"/>
        <dbReference type="ChEBI" id="CHEBI:58296"/>
        <dbReference type="EC" id="2.5.1.3"/>
    </reaction>
</comment>
<comment type="catalytic activity">
    <reaction evidence="8 9 10">
        <text>2-[(2R,5Z)-2-carboxy-4-methylthiazol-5(2H)-ylidene]ethyl phosphate + 4-amino-2-methyl-5-(diphosphooxymethyl)pyrimidine + 2 H(+) = thiamine phosphate + CO2 + diphosphate</text>
        <dbReference type="Rhea" id="RHEA:47844"/>
        <dbReference type="ChEBI" id="CHEBI:15378"/>
        <dbReference type="ChEBI" id="CHEBI:16526"/>
        <dbReference type="ChEBI" id="CHEBI:33019"/>
        <dbReference type="ChEBI" id="CHEBI:37575"/>
        <dbReference type="ChEBI" id="CHEBI:57841"/>
        <dbReference type="ChEBI" id="CHEBI:62899"/>
        <dbReference type="EC" id="2.5.1.3"/>
    </reaction>
</comment>
<evidence type="ECO:0000256" key="9">
    <source>
        <dbReference type="HAMAP-Rule" id="MF_00097"/>
    </source>
</evidence>
<evidence type="ECO:0000256" key="7">
    <source>
        <dbReference type="ARBA" id="ARBA00047851"/>
    </source>
</evidence>
<feature type="binding site" evidence="9">
    <location>
        <position position="90"/>
    </location>
    <ligand>
        <name>Mg(2+)</name>
        <dbReference type="ChEBI" id="CHEBI:18420"/>
    </ligand>
</feature>
<evidence type="ECO:0000256" key="10">
    <source>
        <dbReference type="RuleBase" id="RU003826"/>
    </source>
</evidence>
<dbReference type="InterPro" id="IPR036206">
    <property type="entry name" value="ThiamineP_synth_sf"/>
</dbReference>
<evidence type="ECO:0000256" key="2">
    <source>
        <dbReference type="ARBA" id="ARBA00022679"/>
    </source>
</evidence>
<comment type="cofactor">
    <cofactor evidence="9">
        <name>Mg(2+)</name>
        <dbReference type="ChEBI" id="CHEBI:18420"/>
    </cofactor>
    <text evidence="9">Binds 1 Mg(2+) ion per subunit.</text>
</comment>
<dbReference type="HAMAP" id="MF_00097">
    <property type="entry name" value="TMP_synthase"/>
    <property type="match status" value="1"/>
</dbReference>
<feature type="binding site" evidence="9">
    <location>
        <position position="109"/>
    </location>
    <ligand>
        <name>4-amino-2-methyl-5-(diphosphooxymethyl)pyrimidine</name>
        <dbReference type="ChEBI" id="CHEBI:57841"/>
    </ligand>
</feature>
<feature type="binding site" evidence="9">
    <location>
        <position position="70"/>
    </location>
    <ligand>
        <name>4-amino-2-methyl-5-(diphosphooxymethyl)pyrimidine</name>
        <dbReference type="ChEBI" id="CHEBI:57841"/>
    </ligand>
</feature>
<evidence type="ECO:0000256" key="3">
    <source>
        <dbReference type="ARBA" id="ARBA00022723"/>
    </source>
</evidence>
<dbReference type="Pfam" id="PF02581">
    <property type="entry name" value="TMP-TENI"/>
    <property type="match status" value="1"/>
</dbReference>
<accession>A0ABS3ARM2</accession>
<reference evidence="13 14" key="1">
    <citation type="submission" date="2021-02" db="EMBL/GenBank/DDBJ databases">
        <title>Activity-based single-cell genomes from oceanic crustal fluid captures similar information to metagenomic and metatranscriptomic surveys with orders of magnitude less sampling.</title>
        <authorList>
            <person name="D'Angelo T.S."/>
            <person name="Orcutt B.N."/>
        </authorList>
    </citation>
    <scope>NUCLEOTIDE SEQUENCE [LARGE SCALE GENOMIC DNA]</scope>
    <source>
        <strain evidence="13">AH-315-G07</strain>
    </source>
</reference>
<dbReference type="InterPro" id="IPR013785">
    <property type="entry name" value="Aldolase_TIM"/>
</dbReference>
<evidence type="ECO:0000256" key="11">
    <source>
        <dbReference type="RuleBase" id="RU004253"/>
    </source>
</evidence>
<evidence type="ECO:0000256" key="1">
    <source>
        <dbReference type="ARBA" id="ARBA00005165"/>
    </source>
</evidence>
<feature type="binding site" evidence="9">
    <location>
        <position position="138"/>
    </location>
    <ligand>
        <name>4-amino-2-methyl-5-(diphosphooxymethyl)pyrimidine</name>
        <dbReference type="ChEBI" id="CHEBI:57841"/>
    </ligand>
</feature>
<evidence type="ECO:0000259" key="12">
    <source>
        <dbReference type="Pfam" id="PF02581"/>
    </source>
</evidence>
<feature type="binding site" evidence="9">
    <location>
        <begin position="186"/>
        <end position="187"/>
    </location>
    <ligand>
        <name>2-[(2R,5Z)-2-carboxy-4-methylthiazol-5(2H)-ylidene]ethyl phosphate</name>
        <dbReference type="ChEBI" id="CHEBI:62899"/>
    </ligand>
</feature>
<dbReference type="Gene3D" id="3.20.20.70">
    <property type="entry name" value="Aldolase class I"/>
    <property type="match status" value="1"/>
</dbReference>
<comment type="function">
    <text evidence="9">Condenses 4-methyl-5-(beta-hydroxyethyl)thiazole monophosphate (THZ-P) and 2-methyl-4-amino-5-hydroxymethyl pyrimidine pyrophosphate (HMP-PP) to form thiamine monophosphate (TMP).</text>
</comment>
<keyword evidence="5 9" id="KW-0784">Thiamine biosynthesis</keyword>
<comment type="catalytic activity">
    <reaction evidence="7 9 10">
        <text>2-(2-carboxy-4-methylthiazol-5-yl)ethyl phosphate + 4-amino-2-methyl-5-(diphosphooxymethyl)pyrimidine + 2 H(+) = thiamine phosphate + CO2 + diphosphate</text>
        <dbReference type="Rhea" id="RHEA:47848"/>
        <dbReference type="ChEBI" id="CHEBI:15378"/>
        <dbReference type="ChEBI" id="CHEBI:16526"/>
        <dbReference type="ChEBI" id="CHEBI:33019"/>
        <dbReference type="ChEBI" id="CHEBI:37575"/>
        <dbReference type="ChEBI" id="CHEBI:57841"/>
        <dbReference type="ChEBI" id="CHEBI:62890"/>
        <dbReference type="EC" id="2.5.1.3"/>
    </reaction>
</comment>
<keyword evidence="14" id="KW-1185">Reference proteome</keyword>
<dbReference type="EMBL" id="JAFITR010000127">
    <property type="protein sequence ID" value="MBN4067382.1"/>
    <property type="molecule type" value="Genomic_DNA"/>
</dbReference>
<feature type="binding site" evidence="9">
    <location>
        <position position="166"/>
    </location>
    <ligand>
        <name>2-[(2R,5Z)-2-carboxy-4-methylthiazol-5(2H)-ylidene]ethyl phosphate</name>
        <dbReference type="ChEBI" id="CHEBI:62899"/>
    </ligand>
</feature>
<evidence type="ECO:0000313" key="14">
    <source>
        <dbReference type="Proteomes" id="UP000722121"/>
    </source>
</evidence>
<feature type="binding site" evidence="9">
    <location>
        <begin position="38"/>
        <end position="42"/>
    </location>
    <ligand>
        <name>4-amino-2-methyl-5-(diphosphooxymethyl)pyrimidine</name>
        <dbReference type="ChEBI" id="CHEBI:57841"/>
    </ligand>
</feature>
<dbReference type="GO" id="GO:0004789">
    <property type="term" value="F:thiamine-phosphate diphosphorylase activity"/>
    <property type="evidence" value="ECO:0007669"/>
    <property type="project" value="UniProtKB-EC"/>
</dbReference>
<evidence type="ECO:0000256" key="8">
    <source>
        <dbReference type="ARBA" id="ARBA00047883"/>
    </source>
</evidence>
<dbReference type="NCBIfam" id="TIGR00693">
    <property type="entry name" value="thiE"/>
    <property type="match status" value="1"/>
</dbReference>
<gene>
    <name evidence="9 13" type="primary">thiE</name>
    <name evidence="13" type="ORF">JYU14_04795</name>
</gene>
<evidence type="ECO:0000256" key="4">
    <source>
        <dbReference type="ARBA" id="ARBA00022842"/>
    </source>
</evidence>
<comment type="pathway">
    <text evidence="1 9 11">Cofactor biosynthesis; thiamine diphosphate biosynthesis; thiamine phosphate from 4-amino-2-methyl-5-diphosphomethylpyrimidine and 4-methyl-5-(2-phosphoethyl)-thiazole: step 1/1.</text>
</comment>
<feature type="binding site" evidence="9">
    <location>
        <begin position="135"/>
        <end position="137"/>
    </location>
    <ligand>
        <name>2-[(2R,5Z)-2-carboxy-4-methylthiazol-5(2H)-ylidene]ethyl phosphate</name>
        <dbReference type="ChEBI" id="CHEBI:62899"/>
    </ligand>
</feature>
<sequence length="215" mass="23046">MTIAIEGLYAIINRISQTPEELIRLCKQLLRGGADAIQFRNKSVVSQEVIDLAEIFSRLCRRFGVPFIVNDYVDLAKKSNADGIHLGQGDMGVKEARQILGDAILVGVTVSRVDEAQQAVIDGADYLGCGHIYPTTTKHKPYPPIGVSVLEKVVNAVSIPVVAIGGITANSVSSVLATGVAAVSLVSAIERHSDPSWACKEIKDIIVANRDPICR</sequence>
<dbReference type="InterPro" id="IPR022998">
    <property type="entry name" value="ThiamineP_synth_TenI"/>
</dbReference>
<dbReference type="PANTHER" id="PTHR20857:SF15">
    <property type="entry name" value="THIAMINE-PHOSPHATE SYNTHASE"/>
    <property type="match status" value="1"/>
</dbReference>
<feature type="binding site" evidence="9">
    <location>
        <position position="71"/>
    </location>
    <ligand>
        <name>Mg(2+)</name>
        <dbReference type="ChEBI" id="CHEBI:18420"/>
    </ligand>
</feature>
<dbReference type="EC" id="2.5.1.3" evidence="9"/>
<dbReference type="PANTHER" id="PTHR20857">
    <property type="entry name" value="THIAMINE-PHOSPHATE PYROPHOSPHORYLASE"/>
    <property type="match status" value="1"/>
</dbReference>
<comment type="caution">
    <text evidence="13">The sequence shown here is derived from an EMBL/GenBank/DDBJ whole genome shotgun (WGS) entry which is preliminary data.</text>
</comment>
<keyword evidence="4 9" id="KW-0460">Magnesium</keyword>
<keyword evidence="3 9" id="KW-0479">Metal-binding</keyword>
<keyword evidence="2 9" id="KW-0808">Transferase</keyword>
<comment type="similarity">
    <text evidence="9 10">Belongs to the thiamine-phosphate synthase family.</text>
</comment>
<proteinExistence type="inferred from homology"/>
<dbReference type="SUPFAM" id="SSF51391">
    <property type="entry name" value="Thiamin phosphate synthase"/>
    <property type="match status" value="1"/>
</dbReference>